<name>A0A1M7DTA1_9BRAD</name>
<dbReference type="Proteomes" id="UP000183208">
    <property type="component" value="Unassembled WGS sequence"/>
</dbReference>
<proteinExistence type="predicted"/>
<evidence type="ECO:0008006" key="3">
    <source>
        <dbReference type="Google" id="ProtNLM"/>
    </source>
</evidence>
<accession>A0A1M7DTA1</accession>
<evidence type="ECO:0000313" key="2">
    <source>
        <dbReference type="Proteomes" id="UP000183208"/>
    </source>
</evidence>
<dbReference type="RefSeq" id="WP_074825580.1">
    <property type="nucleotide sequence ID" value="NZ_FNTI01000001.1"/>
</dbReference>
<dbReference type="OrthoDB" id="8685584at2"/>
<protein>
    <recommendedName>
        <fullName evidence="3">DUF4062 domain-containing protein</fullName>
    </recommendedName>
</protein>
<sequence>MPFAAQTYRVLIASPSDLAEERDVATAAINEWNALHSAAEGIVLLPVRWETHSKPETGVRPQKALNEQIVSTADILVGMFWTRFGTNTGVADSGTVEEIDQFVQASKPALLYFSRKPIDPDLIDMKQHQKLKVFKQSTRTSALTGEFRSSASLRDILLRNLTQQIRQLKKRPKQDRIEQVARLTEILRVHKKEKITPEEFEKFREDMIGPQRRAKATSIDPVKPGEVSSNGFPIGYLKNGDKVEWWPDSEDDTAPPIPVVIRRNDNDVAKASREFWDKVWWNRHQNWLYRLSTGEEELKPEQKSIFATARKAAKRIEKKYGTKNLGWDDFEWGMVNGKLSALNWVLGDDWDFLDT</sequence>
<gene>
    <name evidence="1" type="ORF">SAMN05444171_5457</name>
</gene>
<organism evidence="1 2">
    <name type="scientific">Bradyrhizobium lablabi</name>
    <dbReference type="NCBI Taxonomy" id="722472"/>
    <lineage>
        <taxon>Bacteria</taxon>
        <taxon>Pseudomonadati</taxon>
        <taxon>Pseudomonadota</taxon>
        <taxon>Alphaproteobacteria</taxon>
        <taxon>Hyphomicrobiales</taxon>
        <taxon>Nitrobacteraceae</taxon>
        <taxon>Bradyrhizobium</taxon>
    </lineage>
</organism>
<evidence type="ECO:0000313" key="1">
    <source>
        <dbReference type="EMBL" id="SED86776.1"/>
    </source>
</evidence>
<dbReference type="AlphaFoldDB" id="A0A1M7DTA1"/>
<dbReference type="EMBL" id="FNTI01000001">
    <property type="protein sequence ID" value="SED86776.1"/>
    <property type="molecule type" value="Genomic_DNA"/>
</dbReference>
<reference evidence="1 2" key="1">
    <citation type="submission" date="2016-10" db="EMBL/GenBank/DDBJ databases">
        <authorList>
            <person name="de Groot N.N."/>
        </authorList>
    </citation>
    <scope>NUCLEOTIDE SEQUENCE [LARGE SCALE GENOMIC DNA]</scope>
    <source>
        <strain evidence="1 2">GAS522</strain>
    </source>
</reference>